<dbReference type="AlphaFoldDB" id="A0A378W494"/>
<protein>
    <submittedName>
        <fullName evidence="1">Uncharacterized protein</fullName>
    </submittedName>
</protein>
<accession>A0A378W494</accession>
<gene>
    <name evidence="1" type="ORF">NCTC11421_03404</name>
</gene>
<sequence>MVVDVGGADAFVDVLGGEVVAQHFGGARVAVFAAQTVKQGGTALVEGGDDAGVAHGEVDVAVAYPGCLIGVEEVGFGFEVAAECFVGVGDAFLDGRWGRMIWNRMMAVLYSTVPHKIMKGLVSQ</sequence>
<evidence type="ECO:0000313" key="1">
    <source>
        <dbReference type="EMBL" id="SUA25385.1"/>
    </source>
</evidence>
<proteinExistence type="predicted"/>
<reference evidence="1" key="1">
    <citation type="submission" date="2018-06" db="EMBL/GenBank/DDBJ databases">
        <authorList>
            <consortium name="Pathogen Informatics"/>
            <person name="Doyle S."/>
        </authorList>
    </citation>
    <scope>NUCLEOTIDE SEQUENCE [LARGE SCALE GENOMIC DNA]</scope>
    <source>
        <strain evidence="1">NCTC11421</strain>
    </source>
</reference>
<organism evidence="1">
    <name type="scientific">Neisseria gonorrhoeae</name>
    <dbReference type="NCBI Taxonomy" id="485"/>
    <lineage>
        <taxon>Bacteria</taxon>
        <taxon>Pseudomonadati</taxon>
        <taxon>Pseudomonadota</taxon>
        <taxon>Betaproteobacteria</taxon>
        <taxon>Neisseriales</taxon>
        <taxon>Neisseriaceae</taxon>
        <taxon>Neisseria</taxon>
    </lineage>
</organism>
<dbReference type="EMBL" id="UGRI01000001">
    <property type="protein sequence ID" value="SUA25385.1"/>
    <property type="molecule type" value="Genomic_DNA"/>
</dbReference>
<name>A0A378W494_NEIGO</name>